<proteinExistence type="predicted"/>
<feature type="region of interest" description="Disordered" evidence="1">
    <location>
        <begin position="400"/>
        <end position="420"/>
    </location>
</feature>
<gene>
    <name evidence="2" type="ORF">RRG08_017987</name>
</gene>
<keyword evidence="3" id="KW-1185">Reference proteome</keyword>
<sequence length="850" mass="94816">MAEKRFRGAPFGTQTARFDVIGVHPNTKIPGTFTQIPYDKPSTMELSKSQQILRQHLPSSDQFKMMDDVLNRKKESFVKAEKPVQNTANVCTGGSKHKKTLCMIPYYSSNNVPASCSNMVSIKYDQMVKLMDNAHGNETWKDILNNQVLLQKKRSDQMNNLKCYAEIGKRRFTGNITQKSIYSHKKTSGHYSLKRKHLFTTSFTTTSKGKCLNEQKMIPKSDNPINDFKLDKKAISFAEVPEKEKLSKTNLTVSSMYTVLQNLNLSNNMHNSEIEKDIPGGSNENLLDNNDDQVGPMNPLIDIELASEAASGSMTQENINIPLVVKISRHDSCTSCRKRYSSFRKYEEKTEKDLSRIATQKSLADLAHLIQTPAQAVSLETSRKKIKMLIHLHTSCFLPKNSEENPPASQQISKGSTSKGNALVSMSKPASFISKNKVETSQLASLPPFDKGLKKLESGSNDKIADFFEKKQSLRQRLQADLAESCASLLRRKLGPGAYNTSVSGFNVKSVESKASGPGWARQLEVERLASLPHLLYKEQWEENKMLKRKLGPGSYDIKDFIQVANEKPRSGRGICDKLAPRFEKGLQSATPGPGTYGIGGVPQRALEDKDFQSTSTKGMLDKGDRKRTLPSVGSHLGPGTYKHKTCTDELLNKVTSLKGPYKLYSGDRNKPISEGYLAAPQLADLGPGQYEIGSFVEDLQSKERRGHGKFGKMAQYPEVPTDRLFLFSQAHCNRRDIPGPGNYSVQELSKPTAVNSPGFLSSAKRDDKISQKFFTRNFNPVGAGRYDVQKYDEAQDINGHSSVFKSKTGKPSLQMAKFLQERIRSKDVSVENRVVLCQPAKMTRSLTVM</sequence>
<reference evidence="2" key="1">
    <citation type="journal article" date="2023" name="G3 (Bethesda)">
        <title>A reference genome for the long-term kleptoplast-retaining sea slug Elysia crispata morphotype clarki.</title>
        <authorList>
            <person name="Eastman K.E."/>
            <person name="Pendleton A.L."/>
            <person name="Shaikh M.A."/>
            <person name="Suttiyut T."/>
            <person name="Ogas R."/>
            <person name="Tomko P."/>
            <person name="Gavelis G."/>
            <person name="Widhalm J.R."/>
            <person name="Wisecaver J.H."/>
        </authorList>
    </citation>
    <scope>NUCLEOTIDE SEQUENCE</scope>
    <source>
        <strain evidence="2">ECLA1</strain>
    </source>
</reference>
<dbReference type="Proteomes" id="UP001283361">
    <property type="component" value="Unassembled WGS sequence"/>
</dbReference>
<dbReference type="PANTHER" id="PTHR34914:SF1">
    <property type="entry name" value="LYMPHOCYTE EXPANSION MOLECULE"/>
    <property type="match status" value="1"/>
</dbReference>
<dbReference type="AlphaFoldDB" id="A0AAE1DDW9"/>
<dbReference type="EMBL" id="JAWDGP010004170">
    <property type="protein sequence ID" value="KAK3767114.1"/>
    <property type="molecule type" value="Genomic_DNA"/>
</dbReference>
<evidence type="ECO:0000256" key="1">
    <source>
        <dbReference type="SAM" id="MobiDB-lite"/>
    </source>
</evidence>
<dbReference type="PANTHER" id="PTHR34914">
    <property type="entry name" value="LYMPHOCYTE EXPANSION MOLECULE"/>
    <property type="match status" value="1"/>
</dbReference>
<dbReference type="InterPro" id="IPR010736">
    <property type="entry name" value="SHIPPO-rpt"/>
</dbReference>
<protein>
    <submittedName>
        <fullName evidence="2">Uncharacterized protein</fullName>
    </submittedName>
</protein>
<evidence type="ECO:0000313" key="2">
    <source>
        <dbReference type="EMBL" id="KAK3767114.1"/>
    </source>
</evidence>
<comment type="caution">
    <text evidence="2">The sequence shown here is derived from an EMBL/GenBank/DDBJ whole genome shotgun (WGS) entry which is preliminary data.</text>
</comment>
<organism evidence="2 3">
    <name type="scientific">Elysia crispata</name>
    <name type="common">lettuce slug</name>
    <dbReference type="NCBI Taxonomy" id="231223"/>
    <lineage>
        <taxon>Eukaryota</taxon>
        <taxon>Metazoa</taxon>
        <taxon>Spiralia</taxon>
        <taxon>Lophotrochozoa</taxon>
        <taxon>Mollusca</taxon>
        <taxon>Gastropoda</taxon>
        <taxon>Heterobranchia</taxon>
        <taxon>Euthyneura</taxon>
        <taxon>Panpulmonata</taxon>
        <taxon>Sacoglossa</taxon>
        <taxon>Placobranchoidea</taxon>
        <taxon>Plakobranchidae</taxon>
        <taxon>Elysia</taxon>
    </lineage>
</organism>
<accession>A0AAE1DDW9</accession>
<feature type="region of interest" description="Disordered" evidence="1">
    <location>
        <begin position="615"/>
        <end position="637"/>
    </location>
</feature>
<name>A0AAE1DDW9_9GAST</name>
<evidence type="ECO:0000313" key="3">
    <source>
        <dbReference type="Proteomes" id="UP001283361"/>
    </source>
</evidence>
<dbReference type="InterPro" id="IPR033557">
    <property type="entry name" value="CIMAP2"/>
</dbReference>
<feature type="compositionally biased region" description="Polar residues" evidence="1">
    <location>
        <begin position="407"/>
        <end position="420"/>
    </location>
</feature>
<dbReference type="Pfam" id="PF07004">
    <property type="entry name" value="SHIPPO-rpt"/>
    <property type="match status" value="2"/>
</dbReference>